<dbReference type="Pfam" id="PF03328">
    <property type="entry name" value="HpcH_HpaI"/>
    <property type="match status" value="1"/>
</dbReference>
<dbReference type="PANTHER" id="PTHR30502">
    <property type="entry name" value="2-KETO-3-DEOXY-L-RHAMNONATE ALDOLASE"/>
    <property type="match status" value="1"/>
</dbReference>
<evidence type="ECO:0000256" key="3">
    <source>
        <dbReference type="ARBA" id="ARBA00023239"/>
    </source>
</evidence>
<gene>
    <name evidence="6" type="primary">rhmA_2</name>
    <name evidence="5" type="ORF">DIT97_30690</name>
    <name evidence="6" type="ORF">GmarT_45250</name>
</gene>
<reference evidence="6 8" key="2">
    <citation type="submission" date="2019-08" db="EMBL/GenBank/DDBJ databases">
        <title>Deep-cultivation of Planctomycetes and their phenomic and genomic characterization uncovers novel biology.</title>
        <authorList>
            <person name="Wiegand S."/>
            <person name="Jogler M."/>
            <person name="Boedeker C."/>
            <person name="Pinto D."/>
            <person name="Vollmers J."/>
            <person name="Rivas-Marin E."/>
            <person name="Kohn T."/>
            <person name="Peeters S.H."/>
            <person name="Heuer A."/>
            <person name="Rast P."/>
            <person name="Oberbeckmann S."/>
            <person name="Bunk B."/>
            <person name="Jeske O."/>
            <person name="Meyerdierks A."/>
            <person name="Storesund J.E."/>
            <person name="Kallscheuer N."/>
            <person name="Luecker S."/>
            <person name="Lage O.M."/>
            <person name="Pohl T."/>
            <person name="Merkel B.J."/>
            <person name="Hornburger P."/>
            <person name="Mueller R.-W."/>
            <person name="Bruemmer F."/>
            <person name="Labrenz M."/>
            <person name="Spormann A.M."/>
            <person name="Op den Camp H."/>
            <person name="Overmann J."/>
            <person name="Amann R."/>
            <person name="Jetten M.S.M."/>
            <person name="Mascher T."/>
            <person name="Medema M.H."/>
            <person name="Devos D.P."/>
            <person name="Kaster A.-K."/>
            <person name="Ovreas L."/>
            <person name="Rohde M."/>
            <person name="Galperin M.Y."/>
            <person name="Jogler C."/>
        </authorList>
    </citation>
    <scope>NUCLEOTIDE SEQUENCE [LARGE SCALE GENOMIC DNA]</scope>
    <source>
        <strain evidence="6 8">DSM 8797</strain>
    </source>
</reference>
<dbReference type="AlphaFoldDB" id="A0A3D3RGE9"/>
<comment type="similarity">
    <text evidence="1">Belongs to the HpcH/HpaI aldolase family.</text>
</comment>
<dbReference type="GO" id="GO:0046872">
    <property type="term" value="F:metal ion binding"/>
    <property type="evidence" value="ECO:0007669"/>
    <property type="project" value="UniProtKB-KW"/>
</dbReference>
<dbReference type="GeneID" id="98648995"/>
<evidence type="ECO:0000313" key="7">
    <source>
        <dbReference type="Proteomes" id="UP000263642"/>
    </source>
</evidence>
<dbReference type="InterPro" id="IPR050251">
    <property type="entry name" value="HpcH-HpaI_aldolase"/>
</dbReference>
<protein>
    <submittedName>
        <fullName evidence="5 6">Aldolase</fullName>
        <ecNumber evidence="6">4.1.2.53</ecNumber>
    </submittedName>
</protein>
<keyword evidence="2" id="KW-0479">Metal-binding</keyword>
<dbReference type="GO" id="GO:0005737">
    <property type="term" value="C:cytoplasm"/>
    <property type="evidence" value="ECO:0007669"/>
    <property type="project" value="TreeGrafter"/>
</dbReference>
<dbReference type="Gene3D" id="3.20.20.60">
    <property type="entry name" value="Phosphoenolpyruvate-binding domains"/>
    <property type="match status" value="1"/>
</dbReference>
<evidence type="ECO:0000313" key="6">
    <source>
        <dbReference type="EMBL" id="QEG18635.1"/>
    </source>
</evidence>
<evidence type="ECO:0000256" key="1">
    <source>
        <dbReference type="ARBA" id="ARBA00005568"/>
    </source>
</evidence>
<dbReference type="EC" id="4.1.2.53" evidence="6"/>
<name>A0A3D3RGE9_9PLAN</name>
<dbReference type="InterPro" id="IPR005000">
    <property type="entry name" value="Aldolase/citrate-lyase_domain"/>
</dbReference>
<dbReference type="PANTHER" id="PTHR30502:SF0">
    <property type="entry name" value="PHOSPHOENOLPYRUVATE CARBOXYLASE FAMILY PROTEIN"/>
    <property type="match status" value="1"/>
</dbReference>
<accession>A0A517XGG4</accession>
<dbReference type="SUPFAM" id="SSF51621">
    <property type="entry name" value="Phosphoenolpyruvate/pyruvate domain"/>
    <property type="match status" value="1"/>
</dbReference>
<organism evidence="5 7">
    <name type="scientific">Gimesia maris</name>
    <dbReference type="NCBI Taxonomy" id="122"/>
    <lineage>
        <taxon>Bacteria</taxon>
        <taxon>Pseudomonadati</taxon>
        <taxon>Planctomycetota</taxon>
        <taxon>Planctomycetia</taxon>
        <taxon>Planctomycetales</taxon>
        <taxon>Planctomycetaceae</taxon>
        <taxon>Gimesia</taxon>
    </lineage>
</organism>
<evidence type="ECO:0000313" key="5">
    <source>
        <dbReference type="EMBL" id="HCO27158.1"/>
    </source>
</evidence>
<proteinExistence type="inferred from homology"/>
<feature type="domain" description="HpcH/HpaI aldolase/citrate lyase" evidence="4">
    <location>
        <begin position="25"/>
        <end position="231"/>
    </location>
</feature>
<reference evidence="5 7" key="1">
    <citation type="journal article" date="2018" name="Nat. Biotechnol.">
        <title>A standardized bacterial taxonomy based on genome phylogeny substantially revises the tree of life.</title>
        <authorList>
            <person name="Parks D.H."/>
            <person name="Chuvochina M."/>
            <person name="Waite D.W."/>
            <person name="Rinke C."/>
            <person name="Skarshewski A."/>
            <person name="Chaumeil P.A."/>
            <person name="Hugenholtz P."/>
        </authorList>
    </citation>
    <scope>NUCLEOTIDE SEQUENCE [LARGE SCALE GENOMIC DNA]</scope>
    <source>
        <strain evidence="5">UBA9375</strain>
    </source>
</reference>
<dbReference type="Proteomes" id="UP000322887">
    <property type="component" value="Chromosome"/>
</dbReference>
<dbReference type="Proteomes" id="UP000263642">
    <property type="component" value="Unassembled WGS sequence"/>
</dbReference>
<dbReference type="EMBL" id="DQAY01000191">
    <property type="protein sequence ID" value="HCO27158.1"/>
    <property type="molecule type" value="Genomic_DNA"/>
</dbReference>
<evidence type="ECO:0000259" key="4">
    <source>
        <dbReference type="Pfam" id="PF03328"/>
    </source>
</evidence>
<sequence>MRASRIKHKLSQNEPVLITQLHLLDPSLFELTSLMGFDGIWMDMEHHTYSLETATQLMRAARIGSSDILARPANGEFMRIGRMLEAGAQGIMYPRCSNAAEAAEVVKWSKFAPLGKRGFDGSGADMPYCTMPVSDYVQQANENTFITIQLEEQSAVDQAEEIAAVPGVDALMLGPADFSILEGFPGQFNHPQMQTAIETIATAAANQGKHWGMPTFNLEHAQQLLQRGARMLYHMADIIFVKNGLEQMQQQFSQIGFTFENQLKDSATHYTQGKKS</sequence>
<dbReference type="RefSeq" id="WP_002645765.1">
    <property type="nucleotide sequence ID" value="NZ_CAXBMG010000020.1"/>
</dbReference>
<evidence type="ECO:0000256" key="2">
    <source>
        <dbReference type="ARBA" id="ARBA00022723"/>
    </source>
</evidence>
<keyword evidence="8" id="KW-1185">Reference proteome</keyword>
<evidence type="ECO:0000313" key="8">
    <source>
        <dbReference type="Proteomes" id="UP000322887"/>
    </source>
</evidence>
<dbReference type="InterPro" id="IPR040442">
    <property type="entry name" value="Pyrv_kinase-like_dom_sf"/>
</dbReference>
<dbReference type="InterPro" id="IPR015813">
    <property type="entry name" value="Pyrv/PenolPyrv_kinase-like_dom"/>
</dbReference>
<accession>A0A3D3RGE9</accession>
<dbReference type="EMBL" id="CP042910">
    <property type="protein sequence ID" value="QEG18635.1"/>
    <property type="molecule type" value="Genomic_DNA"/>
</dbReference>
<dbReference type="GO" id="GO:0106099">
    <property type="term" value="F:2-keto-3-deoxy-L-rhamnonate aldolase activity"/>
    <property type="evidence" value="ECO:0007669"/>
    <property type="project" value="UniProtKB-EC"/>
</dbReference>
<keyword evidence="3 6" id="KW-0456">Lyase</keyword>